<dbReference type="PANTHER" id="PTHR12544">
    <property type="entry name" value="GLUTAMINASE"/>
    <property type="match status" value="1"/>
</dbReference>
<keyword evidence="11" id="KW-1053">Target membrane</keyword>
<evidence type="ECO:0000256" key="5">
    <source>
        <dbReference type="ARBA" id="ARBA00022483"/>
    </source>
</evidence>
<evidence type="ECO:0000256" key="4">
    <source>
        <dbReference type="ARBA" id="ARBA00012918"/>
    </source>
</evidence>
<dbReference type="GO" id="GO:0044231">
    <property type="term" value="C:host cell presynaptic membrane"/>
    <property type="evidence" value="ECO:0007669"/>
    <property type="project" value="UniProtKB-KW"/>
</dbReference>
<feature type="domain" description="Glutaminase EF-hand" evidence="15">
    <location>
        <begin position="50"/>
        <end position="135"/>
    </location>
</feature>
<dbReference type="EMBL" id="JAPWDV010000001">
    <property type="protein sequence ID" value="KAJ6222132.1"/>
    <property type="molecule type" value="Genomic_DNA"/>
</dbReference>
<reference evidence="16" key="1">
    <citation type="submission" date="2022-12" db="EMBL/GenBank/DDBJ databases">
        <title>Genome assemblies of Blomia tropicalis.</title>
        <authorList>
            <person name="Cui Y."/>
        </authorList>
    </citation>
    <scope>NUCLEOTIDE SEQUENCE</scope>
    <source>
        <tissue evidence="16">Adult mites</tissue>
    </source>
</reference>
<keyword evidence="9" id="KW-0800">Toxin</keyword>
<dbReference type="OMA" id="FACPLSG"/>
<dbReference type="EC" id="3.5.1.2" evidence="4"/>
<evidence type="ECO:0000313" key="17">
    <source>
        <dbReference type="Proteomes" id="UP001142055"/>
    </source>
</evidence>
<dbReference type="InterPro" id="IPR036770">
    <property type="entry name" value="Ankyrin_rpt-contain_sf"/>
</dbReference>
<evidence type="ECO:0000256" key="3">
    <source>
        <dbReference type="ARBA" id="ARBA00011881"/>
    </source>
</evidence>
<dbReference type="GO" id="GO:0006887">
    <property type="term" value="P:exocytosis"/>
    <property type="evidence" value="ECO:0007669"/>
    <property type="project" value="UniProtKB-KW"/>
</dbReference>
<comment type="subcellular location">
    <subcellularLocation>
        <location evidence="1">Target cell membrane</location>
    </subcellularLocation>
</comment>
<evidence type="ECO:0000256" key="12">
    <source>
        <dbReference type="ARBA" id="ARBA00049534"/>
    </source>
</evidence>
<dbReference type="Gene3D" id="1.10.238.210">
    <property type="match status" value="1"/>
</dbReference>
<evidence type="ECO:0000256" key="2">
    <source>
        <dbReference type="ARBA" id="ARBA00011076"/>
    </source>
</evidence>
<keyword evidence="6" id="KW-1052">Target cell membrane</keyword>
<evidence type="ECO:0000313" key="16">
    <source>
        <dbReference type="EMBL" id="KAJ6222132.1"/>
    </source>
</evidence>
<dbReference type="Pfam" id="PF04960">
    <property type="entry name" value="Glutaminase"/>
    <property type="match status" value="1"/>
</dbReference>
<dbReference type="InterPro" id="IPR012338">
    <property type="entry name" value="Beta-lactam/transpept-like"/>
</dbReference>
<dbReference type="PROSITE" id="PS50088">
    <property type="entry name" value="ANK_REPEAT"/>
    <property type="match status" value="1"/>
</dbReference>
<evidence type="ECO:0000256" key="14">
    <source>
        <dbReference type="PROSITE-ProRule" id="PRU00023"/>
    </source>
</evidence>
<dbReference type="Pfam" id="PF12796">
    <property type="entry name" value="Ank_2"/>
    <property type="match status" value="1"/>
</dbReference>
<keyword evidence="9" id="KW-0638">Presynaptic neurotoxin</keyword>
<dbReference type="GO" id="GO:0004359">
    <property type="term" value="F:glutaminase activity"/>
    <property type="evidence" value="ECO:0007669"/>
    <property type="project" value="UniProtKB-EC"/>
</dbReference>
<dbReference type="Gene3D" id="3.40.710.10">
    <property type="entry name" value="DD-peptidase/beta-lactamase superfamily"/>
    <property type="match status" value="1"/>
</dbReference>
<dbReference type="GO" id="GO:0006543">
    <property type="term" value="P:L-glutamine catabolic process"/>
    <property type="evidence" value="ECO:0007669"/>
    <property type="project" value="TreeGrafter"/>
</dbReference>
<dbReference type="NCBIfam" id="TIGR03814">
    <property type="entry name" value="Gln_ase"/>
    <property type="match status" value="1"/>
</dbReference>
<sequence length="562" mass="63992">MFYSLRLLWRHNPVINRQLINGEQWSKTTRRIPSHYTQIRTTQTNAQSAQILFDLFKDNEGNVCVNQFLNDLKHTGLKRNDPRFVKVIDNLYSLSREKGQTGIDNLSLNSEQFERVIQDNVLIICKALQREFVLPDFTEFCKHIEEFYVNCKSNKSGHVAEYIPQLAKVNPEYWGVSICTVDGQRFSMGDTRIPFTIQSTGKPINYAIALSELGAEVVHKYVGQEPSGRMFNELVLDQNKKPHNPMVNAGAIVVCSLLLNLIETNMAVSEKFEWVCNYYKKMSGNEYLGFSNATFLSEKEAADRNYAIAYYLKEYKCFPNNSTLKDIMDFYFQLCSLEVTCESASTIAATLANGGICPMTNNQVITSSSVRDVLSLMHSCGMYDYSGQFAFNVGLPTKSGVSGSLMVVIPNVMGICCWSPPLDFYGNSVRGVQFCEELVSLFNFHQYDNLRHSPHKLDPRKRKTAYRNNDMSNVLFAATNGDLKEIKRYYLSGFNMNQKDYDGRTALHIAASEGHLDIVEFLCNTCKVQMDARDRWNHTALDNASQFKHKSVIDFLSSNIHK</sequence>
<evidence type="ECO:0000259" key="15">
    <source>
        <dbReference type="Pfam" id="PF17959"/>
    </source>
</evidence>
<evidence type="ECO:0000256" key="8">
    <source>
        <dbReference type="ARBA" id="ARBA00022801"/>
    </source>
</evidence>
<comment type="similarity">
    <text evidence="2">Belongs to the glutaminase family.</text>
</comment>
<dbReference type="SUPFAM" id="SSF48403">
    <property type="entry name" value="Ankyrin repeat"/>
    <property type="match status" value="1"/>
</dbReference>
<keyword evidence="5" id="KW-0268">Exocytosis</keyword>
<dbReference type="SMART" id="SM00248">
    <property type="entry name" value="ANK"/>
    <property type="match status" value="1"/>
</dbReference>
<protein>
    <recommendedName>
        <fullName evidence="4">glutaminase</fullName>
        <ecNumber evidence="4">3.5.1.2</ecNumber>
    </recommendedName>
    <alternativeName>
        <fullName evidence="13">L-glutamine amidohydrolase</fullName>
    </alternativeName>
</protein>
<dbReference type="PANTHER" id="PTHR12544:SF29">
    <property type="entry name" value="GLUTAMINASE"/>
    <property type="match status" value="1"/>
</dbReference>
<keyword evidence="9" id="KW-0528">Neurotoxin</keyword>
<name>A0A9Q0MCT2_BLOTA</name>
<accession>A0A9Q0MCT2</accession>
<comment type="subunit">
    <text evidence="3">Homotetramer.</text>
</comment>
<organism evidence="16 17">
    <name type="scientific">Blomia tropicalis</name>
    <name type="common">Mite</name>
    <dbReference type="NCBI Taxonomy" id="40697"/>
    <lineage>
        <taxon>Eukaryota</taxon>
        <taxon>Metazoa</taxon>
        <taxon>Ecdysozoa</taxon>
        <taxon>Arthropoda</taxon>
        <taxon>Chelicerata</taxon>
        <taxon>Arachnida</taxon>
        <taxon>Acari</taxon>
        <taxon>Acariformes</taxon>
        <taxon>Sarcoptiformes</taxon>
        <taxon>Astigmata</taxon>
        <taxon>Glycyphagoidea</taxon>
        <taxon>Echimyopodidae</taxon>
        <taxon>Blomia</taxon>
    </lineage>
</organism>
<dbReference type="SUPFAM" id="SSF56601">
    <property type="entry name" value="beta-lactamase/transpeptidase-like"/>
    <property type="match status" value="1"/>
</dbReference>
<keyword evidence="17" id="KW-1185">Reference proteome</keyword>
<dbReference type="FunFam" id="3.40.710.10:FF:000008">
    <property type="entry name" value="Glutaminase, isoform E"/>
    <property type="match status" value="1"/>
</dbReference>
<proteinExistence type="inferred from homology"/>
<evidence type="ECO:0000256" key="13">
    <source>
        <dbReference type="ARBA" id="ARBA00077251"/>
    </source>
</evidence>
<dbReference type="Proteomes" id="UP001142055">
    <property type="component" value="Chromosome 1"/>
</dbReference>
<dbReference type="PROSITE" id="PS50297">
    <property type="entry name" value="ANK_REP_REGION"/>
    <property type="match status" value="1"/>
</dbReference>
<evidence type="ECO:0000256" key="10">
    <source>
        <dbReference type="ARBA" id="ARBA00023043"/>
    </source>
</evidence>
<evidence type="ECO:0000256" key="1">
    <source>
        <dbReference type="ARBA" id="ARBA00004175"/>
    </source>
</evidence>
<dbReference type="InterPro" id="IPR002110">
    <property type="entry name" value="Ankyrin_rpt"/>
</dbReference>
<evidence type="ECO:0000256" key="7">
    <source>
        <dbReference type="ARBA" id="ARBA00022737"/>
    </source>
</evidence>
<dbReference type="AlphaFoldDB" id="A0A9Q0MCT2"/>
<dbReference type="InterPro" id="IPR041541">
    <property type="entry name" value="Glutaminase_EF-hand"/>
</dbReference>
<comment type="caution">
    <text evidence="16">The sequence shown here is derived from an EMBL/GenBank/DDBJ whole genome shotgun (WGS) entry which is preliminary data.</text>
</comment>
<dbReference type="GO" id="GO:0006537">
    <property type="term" value="P:glutamate biosynthetic process"/>
    <property type="evidence" value="ECO:0007669"/>
    <property type="project" value="TreeGrafter"/>
</dbReference>
<evidence type="ECO:0000256" key="11">
    <source>
        <dbReference type="ARBA" id="ARBA00023298"/>
    </source>
</evidence>
<evidence type="ECO:0000256" key="6">
    <source>
        <dbReference type="ARBA" id="ARBA00022537"/>
    </source>
</evidence>
<dbReference type="Pfam" id="PF17959">
    <property type="entry name" value="EF-hand_14"/>
    <property type="match status" value="1"/>
</dbReference>
<dbReference type="FunFam" id="1.25.40.20:FF:000069">
    <property type="entry name" value="Glutaminase, isoform E"/>
    <property type="match status" value="1"/>
</dbReference>
<dbReference type="InterPro" id="IPR015868">
    <property type="entry name" value="Glutaminase"/>
</dbReference>
<gene>
    <name evidence="16" type="ORF">RDWZM_000677</name>
</gene>
<comment type="catalytic activity">
    <reaction evidence="12">
        <text>L-glutamine + H2O = L-glutamate + NH4(+)</text>
        <dbReference type="Rhea" id="RHEA:15889"/>
        <dbReference type="ChEBI" id="CHEBI:15377"/>
        <dbReference type="ChEBI" id="CHEBI:28938"/>
        <dbReference type="ChEBI" id="CHEBI:29985"/>
        <dbReference type="ChEBI" id="CHEBI:58359"/>
        <dbReference type="EC" id="3.5.1.2"/>
    </reaction>
</comment>
<keyword evidence="7" id="KW-0677">Repeat</keyword>
<dbReference type="HAMAP" id="MF_00313">
    <property type="entry name" value="Glutaminase"/>
    <property type="match status" value="1"/>
</dbReference>
<keyword evidence="11" id="KW-0472">Membrane</keyword>
<evidence type="ECO:0000256" key="9">
    <source>
        <dbReference type="ARBA" id="ARBA00023028"/>
    </source>
</evidence>
<feature type="repeat" description="ANK" evidence="14">
    <location>
        <begin position="502"/>
        <end position="522"/>
    </location>
</feature>
<dbReference type="Gene3D" id="1.25.40.20">
    <property type="entry name" value="Ankyrin repeat-containing domain"/>
    <property type="match status" value="1"/>
</dbReference>
<keyword evidence="8" id="KW-0378">Hydrolase</keyword>
<keyword evidence="10 14" id="KW-0040">ANK repeat</keyword>
<dbReference type="GO" id="GO:0044218">
    <property type="term" value="C:other organism cell membrane"/>
    <property type="evidence" value="ECO:0007669"/>
    <property type="project" value="UniProtKB-KW"/>
</dbReference>